<dbReference type="RefSeq" id="WP_141972224.1">
    <property type="nucleotide sequence ID" value="NZ_VFPO01000001.1"/>
</dbReference>
<name>A0A543IK83_9ACTN</name>
<dbReference type="Proteomes" id="UP000316706">
    <property type="component" value="Unassembled WGS sequence"/>
</dbReference>
<dbReference type="AlphaFoldDB" id="A0A543IK83"/>
<dbReference type="EMBL" id="VFPO01000001">
    <property type="protein sequence ID" value="TQM70988.1"/>
    <property type="molecule type" value="Genomic_DNA"/>
</dbReference>
<organism evidence="1 2">
    <name type="scientific">Actinomadura hallensis</name>
    <dbReference type="NCBI Taxonomy" id="337895"/>
    <lineage>
        <taxon>Bacteria</taxon>
        <taxon>Bacillati</taxon>
        <taxon>Actinomycetota</taxon>
        <taxon>Actinomycetes</taxon>
        <taxon>Streptosporangiales</taxon>
        <taxon>Thermomonosporaceae</taxon>
        <taxon>Actinomadura</taxon>
    </lineage>
</organism>
<gene>
    <name evidence="1" type="ORF">FHX41_4738</name>
</gene>
<reference evidence="1 2" key="1">
    <citation type="submission" date="2019-06" db="EMBL/GenBank/DDBJ databases">
        <title>Sequencing the genomes of 1000 actinobacteria strains.</title>
        <authorList>
            <person name="Klenk H.-P."/>
        </authorList>
    </citation>
    <scope>NUCLEOTIDE SEQUENCE [LARGE SCALE GENOMIC DNA]</scope>
    <source>
        <strain evidence="1 2">DSM 45043</strain>
    </source>
</reference>
<proteinExistence type="predicted"/>
<sequence>MTDFAIPDWWGGLAGQRLGVGWLDPADWEPAWQHVEESGAMGREHLHSDDELLRKGKILVGTGPETVRRWTGQRLAAAWYVDPEEPDVLWCAPGAFYPAWLWIPVRPSPAGVREALGEPFPAPAAARAELTGFARGFLGLRHSVAVPDVPPVEGVPPWEAEAADDFVAVDGPSLDRYAKIVKYLDPQPWGSAREEDPYPEEVPGGRREPRLMDLAPIRDGHRLQRLGRVPSMTWRTVHSRSQLSIEIHTREVVCAAVRYRPSPDAHRAVVRRFNDVHGERYPEDVPLDALGVLAAWDFRVEDDLAHTLDDPGDADAVGAGLRCLAALWHGDLRRSLRLREWAAHPHPDVRANLAAIANAYGYRFLLQELALTETDPEELANLEDMLDHSPDPDAYNAFHDDFGGAPIIVDEHGDPAEPWEEDE</sequence>
<dbReference type="OrthoDB" id="3446073at2"/>
<evidence type="ECO:0000313" key="1">
    <source>
        <dbReference type="EMBL" id="TQM70988.1"/>
    </source>
</evidence>
<keyword evidence="2" id="KW-1185">Reference proteome</keyword>
<protein>
    <submittedName>
        <fullName evidence="1">Uncharacterized protein</fullName>
    </submittedName>
</protein>
<comment type="caution">
    <text evidence="1">The sequence shown here is derived from an EMBL/GenBank/DDBJ whole genome shotgun (WGS) entry which is preliminary data.</text>
</comment>
<evidence type="ECO:0000313" key="2">
    <source>
        <dbReference type="Proteomes" id="UP000316706"/>
    </source>
</evidence>
<accession>A0A543IK83</accession>